<feature type="region of interest" description="Disordered" evidence="3">
    <location>
        <begin position="1"/>
        <end position="24"/>
    </location>
</feature>
<feature type="short sequence motif" description="GXSXG" evidence="2">
    <location>
        <begin position="67"/>
        <end position="71"/>
    </location>
</feature>
<dbReference type="EMBL" id="MK072500">
    <property type="protein sequence ID" value="AYV86281.1"/>
    <property type="molecule type" value="Genomic_DNA"/>
</dbReference>
<keyword evidence="2" id="KW-0442">Lipid degradation</keyword>
<dbReference type="SUPFAM" id="SSF52151">
    <property type="entry name" value="FabD/lysophospholipase-like"/>
    <property type="match status" value="1"/>
</dbReference>
<dbReference type="Gene3D" id="3.40.1090.10">
    <property type="entry name" value="Cytosolic phospholipase A2 catalytic domain"/>
    <property type="match status" value="1"/>
</dbReference>
<dbReference type="InterPro" id="IPR052580">
    <property type="entry name" value="Lipid_Hydrolase"/>
</dbReference>
<keyword evidence="2" id="KW-0378">Hydrolase</keyword>
<evidence type="ECO:0000256" key="3">
    <source>
        <dbReference type="SAM" id="MobiDB-lite"/>
    </source>
</evidence>
<organism evidence="5">
    <name type="scientific">Solumvirus sp</name>
    <dbReference type="NCBI Taxonomy" id="2487773"/>
    <lineage>
        <taxon>Viruses</taxon>
        <taxon>Pithoviruses</taxon>
    </lineage>
</organism>
<name>A0A3G5AIZ6_9VIRU</name>
<dbReference type="InterPro" id="IPR016035">
    <property type="entry name" value="Acyl_Trfase/lysoPLipase"/>
</dbReference>
<proteinExistence type="predicted"/>
<keyword evidence="1 2" id="KW-0443">Lipid metabolism</keyword>
<evidence type="ECO:0000256" key="1">
    <source>
        <dbReference type="ARBA" id="ARBA00023098"/>
    </source>
</evidence>
<dbReference type="PANTHER" id="PTHR46394">
    <property type="entry name" value="ANNEXIN"/>
    <property type="match status" value="1"/>
</dbReference>
<dbReference type="GO" id="GO:0016787">
    <property type="term" value="F:hydrolase activity"/>
    <property type="evidence" value="ECO:0007669"/>
    <property type="project" value="UniProtKB-UniRule"/>
</dbReference>
<sequence length="370" mass="40968">MNININEKTKNDKEGVKKDEGVKNDPPGFKPKVLILGAGGIKGFFELGALFYLEQIKHIKNVNTFIGISIGAVISLLMVCGCEIKEIITHAVDTEIFQDFKNIDMITILNNTGITSNEKIKKKISQIVHSKFGFVPTLSQLYQMTGKTLISVTNNLTLRKAEYFSYLTEPNMSCVDSVMYSINIPGVFHKLCYRDNIYVDGALIDPYPLAIVDDGKTDILGIYIEEVEGVNLKTSSLSYLSQALLSPIRELREKSIASASKRCKHIKLKSSVLDTTGFTISAEEKGRMLANGHNEALLYMETLNSDMKAEETLVRASALSKVSQTKSIEINSAIHQAHIKDSQLNGKIVVDVVINSDDKTKKDEKSSSIH</sequence>
<gene>
    <name evidence="5" type="ORF">Solumvirus3_17</name>
</gene>
<feature type="active site" description="Nucleophile" evidence="2">
    <location>
        <position position="69"/>
    </location>
</feature>
<feature type="active site" description="Proton acceptor" evidence="2">
    <location>
        <position position="200"/>
    </location>
</feature>
<feature type="compositionally biased region" description="Basic and acidic residues" evidence="3">
    <location>
        <begin position="7"/>
        <end position="23"/>
    </location>
</feature>
<dbReference type="PROSITE" id="PS51635">
    <property type="entry name" value="PNPLA"/>
    <property type="match status" value="1"/>
</dbReference>
<evidence type="ECO:0000256" key="2">
    <source>
        <dbReference type="PROSITE-ProRule" id="PRU01161"/>
    </source>
</evidence>
<reference evidence="5" key="1">
    <citation type="submission" date="2018-10" db="EMBL/GenBank/DDBJ databases">
        <title>Hidden diversity of soil giant viruses.</title>
        <authorList>
            <person name="Schulz F."/>
            <person name="Alteio L."/>
            <person name="Goudeau D."/>
            <person name="Ryan E.M."/>
            <person name="Malmstrom R.R."/>
            <person name="Blanchard J."/>
            <person name="Woyke T."/>
        </authorList>
    </citation>
    <scope>NUCLEOTIDE SEQUENCE</scope>
    <source>
        <strain evidence="5">SMV1</strain>
    </source>
</reference>
<feature type="short sequence motif" description="DGA/G" evidence="2">
    <location>
        <begin position="200"/>
        <end position="202"/>
    </location>
</feature>
<feature type="domain" description="PNPLA" evidence="4">
    <location>
        <begin position="34"/>
        <end position="213"/>
    </location>
</feature>
<evidence type="ECO:0000313" key="5">
    <source>
        <dbReference type="EMBL" id="AYV86281.1"/>
    </source>
</evidence>
<dbReference type="PANTHER" id="PTHR46394:SF1">
    <property type="entry name" value="PNPLA DOMAIN-CONTAINING PROTEIN"/>
    <property type="match status" value="1"/>
</dbReference>
<evidence type="ECO:0000259" key="4">
    <source>
        <dbReference type="PROSITE" id="PS51635"/>
    </source>
</evidence>
<dbReference type="InterPro" id="IPR002641">
    <property type="entry name" value="PNPLA_dom"/>
</dbReference>
<protein>
    <submittedName>
        <fullName evidence="5">Patatin-like phospholipase</fullName>
    </submittedName>
</protein>
<comment type="caution">
    <text evidence="2">Lacks conserved residue(s) required for the propagation of feature annotation.</text>
</comment>
<dbReference type="Pfam" id="PF01734">
    <property type="entry name" value="Patatin"/>
    <property type="match status" value="1"/>
</dbReference>
<dbReference type="GO" id="GO:0016042">
    <property type="term" value="P:lipid catabolic process"/>
    <property type="evidence" value="ECO:0007669"/>
    <property type="project" value="UniProtKB-UniRule"/>
</dbReference>
<accession>A0A3G5AIZ6</accession>